<evidence type="ECO:0000256" key="4">
    <source>
        <dbReference type="ARBA" id="ARBA00022741"/>
    </source>
</evidence>
<feature type="domain" description="RING-type" evidence="13">
    <location>
        <begin position="648"/>
        <end position="689"/>
    </location>
</feature>
<keyword evidence="7" id="KW-0347">Helicase</keyword>
<dbReference type="SUPFAM" id="SSF52540">
    <property type="entry name" value="P-loop containing nucleoside triphosphate hydrolases"/>
    <property type="match status" value="2"/>
</dbReference>
<accession>A0ABZ2ALQ7</accession>
<evidence type="ECO:0000313" key="16">
    <source>
        <dbReference type="EMBL" id="WVO19389.1"/>
    </source>
</evidence>
<evidence type="ECO:0000256" key="1">
    <source>
        <dbReference type="ARBA" id="ARBA00004123"/>
    </source>
</evidence>
<keyword evidence="17" id="KW-1185">Reference proteome</keyword>
<dbReference type="Pfam" id="PF00271">
    <property type="entry name" value="Helicase_C"/>
    <property type="match status" value="1"/>
</dbReference>
<reference evidence="16 17" key="1">
    <citation type="submission" date="2024-01" db="EMBL/GenBank/DDBJ databases">
        <title>Comparative genomics of Cryptococcus and Kwoniella reveals pathogenesis evolution and contrasting modes of karyotype evolution via chromosome fusion or intercentromeric recombination.</title>
        <authorList>
            <person name="Coelho M.A."/>
            <person name="David-Palma M."/>
            <person name="Shea T."/>
            <person name="Bowers K."/>
            <person name="McGinley-Smith S."/>
            <person name="Mohammad A.W."/>
            <person name="Gnirke A."/>
            <person name="Yurkov A.M."/>
            <person name="Nowrousian M."/>
            <person name="Sun S."/>
            <person name="Cuomo C.A."/>
            <person name="Heitman J."/>
        </authorList>
    </citation>
    <scope>NUCLEOTIDE SEQUENCE [LARGE SCALE GENOMIC DNA]</scope>
    <source>
        <strain evidence="16 17">7685027</strain>
    </source>
</reference>
<dbReference type="InterPro" id="IPR049730">
    <property type="entry name" value="SNF2/RAD54-like_C"/>
</dbReference>
<dbReference type="SMART" id="SM00487">
    <property type="entry name" value="DEXDc"/>
    <property type="match status" value="1"/>
</dbReference>
<keyword evidence="6" id="KW-0378">Hydrolase</keyword>
<dbReference type="Proteomes" id="UP001432216">
    <property type="component" value="Chromosome 1"/>
</dbReference>
<keyword evidence="9" id="KW-0067">ATP-binding</keyword>
<dbReference type="EMBL" id="CP143806">
    <property type="protein sequence ID" value="WVO19389.1"/>
    <property type="molecule type" value="Genomic_DNA"/>
</dbReference>
<feature type="domain" description="Helicase C-terminal" evidence="15">
    <location>
        <begin position="720"/>
        <end position="881"/>
    </location>
</feature>
<dbReference type="CDD" id="cd18793">
    <property type="entry name" value="SF2_C_SNF"/>
    <property type="match status" value="1"/>
</dbReference>
<dbReference type="InterPro" id="IPR014001">
    <property type="entry name" value="Helicase_ATP-bd"/>
</dbReference>
<evidence type="ECO:0000256" key="9">
    <source>
        <dbReference type="ARBA" id="ARBA00022840"/>
    </source>
</evidence>
<sequence>MSHIDYFGGQSSTAQKRRRQTQPTSSQGEDNDPRSRAFEHDEHFATFRSDVVGVQYYRGLVGRGEYVLLRREPTNKWDSNAVQVINAGGSQVGHIPRAVAANLATLMDRNQISVEGRMVGQNLDGAKHFKLALDVSIYLSHSTRESLESALRWVSPGDRVDNQAPRPFYMSQSQVRGTAGSNVGLPQSVDNTMKELLEGLSRDNADLKQVDKVMDALTRDFDASKLPVHPAPPGTANGQLLTNLLPHQSQALQWMIASENPQLPKSPADPAVQFWVKQKGVGNKPDYWLNVATKTPQSEAPQLGRGGIIADGMGLGKTLTTISLVLATKNDPVGDKVSQSTLIVCPLSVLGNWEKQIRDHVAPSQLNFYTYHGTAKGLTAKKLEEYDIVLTTYQTVAGENDTVPDIRDTSLAKKPRLSTKKPGPLATINWKRVVADEGHQLRNPKAKMTVAFANLSAERRWVCTGTPIVNSSNDLGSLLTCLHICAPLSNPQYFRALVLRPLSRGDPTASKLLQAVVSQILLRRTKNSKGANGANVIELPEIEFFKVPVNLDDETRKVYEEVLEHSKRRFEETLRTGEGAANVLSMLTRMRQLCLSLELVPQSFLDEIRAPPKFQNDATPTSIGSLSNEAKDALIKQLRQFVEDEMECGICMDEVEFAKDPAITDCGHPFCLPCIERVITGQGLCPMDRHPIAYGSILRLPSDEDVYIPFSQARSINSAKIDELVKYLRIFPCDDKTLVFSQFTSFLDCVGVRLEEEGIKFVRFDGRMSGKQRTGVIKIFQEPVKGDDDKMTPRVMLISLKSGAVGLNLTAASNVFLCDPWWQSAIEAQAIDRAHRMGQKKVVRVFQLIAEDTIESSVLDIQKRKDAMIGKAFEKSSKESEKTKKEARFEDIKELLGMK</sequence>
<evidence type="ECO:0000259" key="14">
    <source>
        <dbReference type="PROSITE" id="PS51192"/>
    </source>
</evidence>
<dbReference type="InterPro" id="IPR014905">
    <property type="entry name" value="HIRAN"/>
</dbReference>
<gene>
    <name evidence="16" type="ORF">IAS62_000668</name>
</gene>
<evidence type="ECO:0000256" key="8">
    <source>
        <dbReference type="ARBA" id="ARBA00022833"/>
    </source>
</evidence>
<evidence type="ECO:0000256" key="7">
    <source>
        <dbReference type="ARBA" id="ARBA00022806"/>
    </source>
</evidence>
<dbReference type="SMART" id="SM00184">
    <property type="entry name" value="RING"/>
    <property type="match status" value="1"/>
</dbReference>
<dbReference type="Gene3D" id="3.30.70.2330">
    <property type="match status" value="1"/>
</dbReference>
<dbReference type="PROSITE" id="PS51192">
    <property type="entry name" value="HELICASE_ATP_BIND_1"/>
    <property type="match status" value="1"/>
</dbReference>
<evidence type="ECO:0000256" key="5">
    <source>
        <dbReference type="ARBA" id="ARBA00022771"/>
    </source>
</evidence>
<dbReference type="SMART" id="SM00490">
    <property type="entry name" value="HELICc"/>
    <property type="match status" value="1"/>
</dbReference>
<evidence type="ECO:0000256" key="2">
    <source>
        <dbReference type="ARBA" id="ARBA00007025"/>
    </source>
</evidence>
<dbReference type="InterPro" id="IPR050628">
    <property type="entry name" value="SNF2_RAD54_helicase_TF"/>
</dbReference>
<dbReference type="Gene3D" id="3.40.50.300">
    <property type="entry name" value="P-loop containing nucleotide triphosphate hydrolases"/>
    <property type="match status" value="1"/>
</dbReference>
<dbReference type="RefSeq" id="XP_064718629.1">
    <property type="nucleotide sequence ID" value="XM_064862557.1"/>
</dbReference>
<evidence type="ECO:0008006" key="18">
    <source>
        <dbReference type="Google" id="ProtNLM"/>
    </source>
</evidence>
<evidence type="ECO:0000256" key="6">
    <source>
        <dbReference type="ARBA" id="ARBA00022801"/>
    </source>
</evidence>
<dbReference type="InterPro" id="IPR038718">
    <property type="entry name" value="SNF2-like_sf"/>
</dbReference>
<dbReference type="PROSITE" id="PS50089">
    <property type="entry name" value="ZF_RING_2"/>
    <property type="match status" value="1"/>
</dbReference>
<evidence type="ECO:0000259" key="13">
    <source>
        <dbReference type="PROSITE" id="PS50089"/>
    </source>
</evidence>
<evidence type="ECO:0000256" key="3">
    <source>
        <dbReference type="ARBA" id="ARBA00022723"/>
    </source>
</evidence>
<protein>
    <recommendedName>
        <fullName evidence="18">DNA repair protein Rad5</fullName>
    </recommendedName>
</protein>
<keyword evidence="10" id="KW-0539">Nucleus</keyword>
<evidence type="ECO:0000256" key="10">
    <source>
        <dbReference type="ARBA" id="ARBA00023242"/>
    </source>
</evidence>
<comment type="subcellular location">
    <subcellularLocation>
        <location evidence="1">Nucleus</location>
    </subcellularLocation>
</comment>
<dbReference type="SUPFAM" id="SSF57850">
    <property type="entry name" value="RING/U-box"/>
    <property type="match status" value="1"/>
</dbReference>
<evidence type="ECO:0000313" key="17">
    <source>
        <dbReference type="Proteomes" id="UP001432216"/>
    </source>
</evidence>
<dbReference type="PROSITE" id="PS51194">
    <property type="entry name" value="HELICASE_CTER"/>
    <property type="match status" value="1"/>
</dbReference>
<dbReference type="Pfam" id="PF13639">
    <property type="entry name" value="zf-RING_2"/>
    <property type="match status" value="1"/>
</dbReference>
<dbReference type="InterPro" id="IPR027417">
    <property type="entry name" value="P-loop_NTPase"/>
</dbReference>
<dbReference type="Pfam" id="PF08797">
    <property type="entry name" value="HIRAN"/>
    <property type="match status" value="1"/>
</dbReference>
<evidence type="ECO:0000256" key="12">
    <source>
        <dbReference type="SAM" id="MobiDB-lite"/>
    </source>
</evidence>
<comment type="similarity">
    <text evidence="2">Belongs to the SNF2/RAD54 helicase family.</text>
</comment>
<keyword evidence="4" id="KW-0547">Nucleotide-binding</keyword>
<dbReference type="InterPro" id="IPR001650">
    <property type="entry name" value="Helicase_C-like"/>
</dbReference>
<keyword evidence="8" id="KW-0862">Zinc</keyword>
<evidence type="ECO:0000259" key="15">
    <source>
        <dbReference type="PROSITE" id="PS51194"/>
    </source>
</evidence>
<dbReference type="InterPro" id="IPR001841">
    <property type="entry name" value="Znf_RING"/>
</dbReference>
<feature type="region of interest" description="Disordered" evidence="12">
    <location>
        <begin position="1"/>
        <end position="35"/>
    </location>
</feature>
<keyword evidence="3" id="KW-0479">Metal-binding</keyword>
<dbReference type="Gene3D" id="3.40.50.10810">
    <property type="entry name" value="Tandem AAA-ATPase domain"/>
    <property type="match status" value="1"/>
</dbReference>
<feature type="domain" description="Helicase ATP-binding" evidence="14">
    <location>
        <begin position="298"/>
        <end position="485"/>
    </location>
</feature>
<dbReference type="PANTHER" id="PTHR45626:SF17">
    <property type="entry name" value="HELICASE-LIKE TRANSCRIPTION FACTOR"/>
    <property type="match status" value="1"/>
</dbReference>
<dbReference type="InterPro" id="IPR013083">
    <property type="entry name" value="Znf_RING/FYVE/PHD"/>
</dbReference>
<dbReference type="InterPro" id="IPR017907">
    <property type="entry name" value="Znf_RING_CS"/>
</dbReference>
<dbReference type="PROSITE" id="PS00518">
    <property type="entry name" value="ZF_RING_1"/>
    <property type="match status" value="1"/>
</dbReference>
<name>A0ABZ2ALQ7_9TREE</name>
<dbReference type="PANTHER" id="PTHR45626">
    <property type="entry name" value="TRANSCRIPTION TERMINATION FACTOR 2-RELATED"/>
    <property type="match status" value="1"/>
</dbReference>
<dbReference type="SMART" id="SM00910">
    <property type="entry name" value="HIRAN"/>
    <property type="match status" value="1"/>
</dbReference>
<keyword evidence="5 11" id="KW-0863">Zinc-finger</keyword>
<dbReference type="InterPro" id="IPR000330">
    <property type="entry name" value="SNF2_N"/>
</dbReference>
<evidence type="ECO:0000256" key="11">
    <source>
        <dbReference type="PROSITE-ProRule" id="PRU00175"/>
    </source>
</evidence>
<dbReference type="Gene3D" id="3.30.40.10">
    <property type="entry name" value="Zinc/RING finger domain, C3HC4 (zinc finger)"/>
    <property type="match status" value="1"/>
</dbReference>
<proteinExistence type="inferred from homology"/>
<dbReference type="GeneID" id="89987444"/>
<dbReference type="Pfam" id="PF00176">
    <property type="entry name" value="SNF2-rel_dom"/>
    <property type="match status" value="1"/>
</dbReference>
<organism evidence="16 17">
    <name type="scientific">Cryptococcus decagattii</name>
    <dbReference type="NCBI Taxonomy" id="1859122"/>
    <lineage>
        <taxon>Eukaryota</taxon>
        <taxon>Fungi</taxon>
        <taxon>Dikarya</taxon>
        <taxon>Basidiomycota</taxon>
        <taxon>Agaricomycotina</taxon>
        <taxon>Tremellomycetes</taxon>
        <taxon>Tremellales</taxon>
        <taxon>Cryptococcaceae</taxon>
        <taxon>Cryptococcus</taxon>
        <taxon>Cryptococcus gattii species complex</taxon>
    </lineage>
</organism>